<dbReference type="Proteomes" id="UP000000719">
    <property type="component" value="Chromosome"/>
</dbReference>
<evidence type="ECO:0000256" key="1">
    <source>
        <dbReference type="ARBA" id="ARBA00022490"/>
    </source>
</evidence>
<name>B8CYU0_HALOH</name>
<evidence type="ECO:0000313" key="6">
    <source>
        <dbReference type="EMBL" id="ACL70459.1"/>
    </source>
</evidence>
<keyword evidence="1 5" id="KW-0963">Cytoplasm</keyword>
<dbReference type="PANTHER" id="PTHR39190:SF1">
    <property type="entry name" value="FLAGELLAR ASSEMBLY FACTOR FLIW"/>
    <property type="match status" value="1"/>
</dbReference>
<dbReference type="HOGENOM" id="CLU_112356_0_2_9"/>
<evidence type="ECO:0000256" key="5">
    <source>
        <dbReference type="HAMAP-Rule" id="MF_01185"/>
    </source>
</evidence>
<dbReference type="OrthoDB" id="9801235at2"/>
<gene>
    <name evidence="5" type="primary">fliW</name>
    <name evidence="6" type="ordered locus">Hore_17100</name>
</gene>
<keyword evidence="2 5" id="KW-1005">Bacterial flagellum biogenesis</keyword>
<dbReference type="HAMAP" id="MF_01185">
    <property type="entry name" value="FliW"/>
    <property type="match status" value="1"/>
</dbReference>
<dbReference type="AlphaFoldDB" id="B8CYU0"/>
<accession>B8CYU0</accession>
<protein>
    <recommendedName>
        <fullName evidence="5">Flagellar assembly factor FliW</fullName>
    </recommendedName>
</protein>
<comment type="subunit">
    <text evidence="5">Interacts with translational regulator CsrA and flagellin(s).</text>
</comment>
<keyword evidence="3 5" id="KW-0810">Translation regulation</keyword>
<evidence type="ECO:0000256" key="4">
    <source>
        <dbReference type="ARBA" id="ARBA00023186"/>
    </source>
</evidence>
<dbReference type="GO" id="GO:0005737">
    <property type="term" value="C:cytoplasm"/>
    <property type="evidence" value="ECO:0007669"/>
    <property type="project" value="UniProtKB-SubCell"/>
</dbReference>
<keyword evidence="4 5" id="KW-0143">Chaperone</keyword>
<evidence type="ECO:0000313" key="7">
    <source>
        <dbReference type="Proteomes" id="UP000000719"/>
    </source>
</evidence>
<dbReference type="KEGG" id="hor:Hore_17100"/>
<dbReference type="STRING" id="373903.Hore_17100"/>
<comment type="function">
    <text evidence="5">Acts as an anti-CsrA protein, binds CsrA and prevents it from repressing translation of its target genes, one of which is flagellin. Binds to flagellin and participates in the assembly of the flagellum.</text>
</comment>
<sequence length="156" mass="17974">MGGSREVNMKLNTELYGELEFNTEDIIIFKTGLLGLPKYKKYLLLSCWDKSLPFYTLYSTEENDFYFILIKADEFFTDYKIKLTSADKKALNYSEGDIVQVFNIVNFADDIEDITVNLKGPLVINLSGNIGKQVVLDSDKYDLKYPLFKKFSQALK</sequence>
<dbReference type="InterPro" id="IPR024046">
    <property type="entry name" value="Flagellar_assmbl_FliW_dom_sf"/>
</dbReference>
<dbReference type="Pfam" id="PF02623">
    <property type="entry name" value="FliW"/>
    <property type="match status" value="1"/>
</dbReference>
<dbReference type="InterPro" id="IPR003775">
    <property type="entry name" value="Flagellar_assembly_factor_FliW"/>
</dbReference>
<evidence type="ECO:0000256" key="3">
    <source>
        <dbReference type="ARBA" id="ARBA00022845"/>
    </source>
</evidence>
<comment type="similarity">
    <text evidence="5">Belongs to the FliW family.</text>
</comment>
<reference evidence="6 7" key="1">
    <citation type="journal article" date="2009" name="PLoS ONE">
        <title>Genome analysis of the anaerobic thermohalophilic bacterium Halothermothrix orenii.</title>
        <authorList>
            <person name="Mavromatis K."/>
            <person name="Ivanova N."/>
            <person name="Anderson I."/>
            <person name="Lykidis A."/>
            <person name="Hooper S.D."/>
            <person name="Sun H."/>
            <person name="Kunin V."/>
            <person name="Lapidus A."/>
            <person name="Hugenholtz P."/>
            <person name="Patel B."/>
            <person name="Kyrpides N.C."/>
        </authorList>
    </citation>
    <scope>NUCLEOTIDE SEQUENCE [LARGE SCALE GENOMIC DNA]</scope>
    <source>
        <strain evidence="7">H 168 / OCM 544 / DSM 9562</strain>
    </source>
</reference>
<dbReference type="Gene3D" id="2.30.290.10">
    <property type="entry name" value="BH3618-like"/>
    <property type="match status" value="1"/>
</dbReference>
<proteinExistence type="inferred from homology"/>
<dbReference type="GO" id="GO:0044780">
    <property type="term" value="P:bacterial-type flagellum assembly"/>
    <property type="evidence" value="ECO:0007669"/>
    <property type="project" value="UniProtKB-UniRule"/>
</dbReference>
<organism evidence="6 7">
    <name type="scientific">Halothermothrix orenii (strain H 168 / OCM 544 / DSM 9562)</name>
    <dbReference type="NCBI Taxonomy" id="373903"/>
    <lineage>
        <taxon>Bacteria</taxon>
        <taxon>Bacillati</taxon>
        <taxon>Bacillota</taxon>
        <taxon>Clostridia</taxon>
        <taxon>Halanaerobiales</taxon>
        <taxon>Halothermotrichaceae</taxon>
        <taxon>Halothermothrix</taxon>
    </lineage>
</organism>
<dbReference type="GO" id="GO:0006417">
    <property type="term" value="P:regulation of translation"/>
    <property type="evidence" value="ECO:0007669"/>
    <property type="project" value="UniProtKB-KW"/>
</dbReference>
<comment type="subcellular location">
    <subcellularLocation>
        <location evidence="5">Cytoplasm</location>
    </subcellularLocation>
</comment>
<evidence type="ECO:0000256" key="2">
    <source>
        <dbReference type="ARBA" id="ARBA00022795"/>
    </source>
</evidence>
<dbReference type="SUPFAM" id="SSF141457">
    <property type="entry name" value="BH3618-like"/>
    <property type="match status" value="1"/>
</dbReference>
<dbReference type="eggNOG" id="COG1699">
    <property type="taxonomic scope" value="Bacteria"/>
</dbReference>
<keyword evidence="7" id="KW-1185">Reference proteome</keyword>
<dbReference type="EMBL" id="CP001098">
    <property type="protein sequence ID" value="ACL70459.1"/>
    <property type="molecule type" value="Genomic_DNA"/>
</dbReference>
<dbReference type="PANTHER" id="PTHR39190">
    <property type="entry name" value="FLAGELLAR ASSEMBLY FACTOR FLIW"/>
    <property type="match status" value="1"/>
</dbReference>